<keyword evidence="3" id="KW-0732">Signal</keyword>
<dbReference type="EMBL" id="LT854256">
    <property type="protein sequence ID" value="SMR51085.1"/>
    <property type="molecule type" value="Genomic_DNA"/>
</dbReference>
<keyword evidence="4" id="KW-0378">Hydrolase</keyword>
<dbReference type="Pfam" id="PF05577">
    <property type="entry name" value="Peptidase_S28"/>
    <property type="match status" value="1"/>
</dbReference>
<gene>
    <name evidence="7" type="ORF">ZT1E4_G5303</name>
</gene>
<keyword evidence="2" id="KW-0645">Protease</keyword>
<evidence type="ECO:0000256" key="4">
    <source>
        <dbReference type="ARBA" id="ARBA00022801"/>
    </source>
</evidence>
<dbReference type="InterPro" id="IPR008758">
    <property type="entry name" value="Peptidase_S28"/>
</dbReference>
<dbReference type="PANTHER" id="PTHR11010">
    <property type="entry name" value="PROTEASE S28 PRO-X CARBOXYPEPTIDASE-RELATED"/>
    <property type="match status" value="1"/>
</dbReference>
<accession>A0A2H1GBZ2</accession>
<reference evidence="8" key="1">
    <citation type="submission" date="2017-05" db="EMBL/GenBank/DDBJ databases">
        <authorList>
            <person name="Song R."/>
            <person name="Chenine A.L."/>
            <person name="Ruprecht R.M."/>
        </authorList>
    </citation>
    <scope>NUCLEOTIDE SEQUENCE [LARGE SCALE GENOMIC DNA]</scope>
</reference>
<sequence>MRRPRPPLADAASKDSTDDDPSSSGPHQASFAQLIDHSNPSLGTFPVRYWYDTTSWRGPGSPIVFETPGESDASGYTFVLGNRSMDGRIAAQIGAATVLLEHRYFGKSIPVENLTTANMNFHSRGKRTVGAHMDEVLEHGSEEDVAALKARFDMPAKLENDDFMNSLAQIVGQGWTQRGLATEAAKNAARPKFLVWCDYIEDRVDKGVDHDDSVDHAPVGVDAALDGYVRWWKEFGLDWVRMLYDCAANDTNFDCFNTHGDDVDVHVDWSLDDSDNITAMSYLWMVCSFPLENFYAGPPKGIPALISRLITPESMLALCPLAFPPGPNGELVGVAKGLTADNVNRITGGWEVVNSTRLVYVNGEFDGWRELSVSSDYRPAGPLPDSLQVPAKVGSGGFHCSDLSLNDGDVNEDVRKVQDEVVAQLVKWVGEWPGKKDSGQ</sequence>
<evidence type="ECO:0000313" key="8">
    <source>
        <dbReference type="Proteomes" id="UP000245764"/>
    </source>
</evidence>
<keyword evidence="5" id="KW-0325">Glycoprotein</keyword>
<dbReference type="GO" id="GO:0008239">
    <property type="term" value="F:dipeptidyl-peptidase activity"/>
    <property type="evidence" value="ECO:0007669"/>
    <property type="project" value="TreeGrafter"/>
</dbReference>
<name>A0A2H1GBZ2_ZYMTR</name>
<evidence type="ECO:0000313" key="7">
    <source>
        <dbReference type="EMBL" id="SMR51085.1"/>
    </source>
</evidence>
<dbReference type="GO" id="GO:0070008">
    <property type="term" value="F:serine-type exopeptidase activity"/>
    <property type="evidence" value="ECO:0007669"/>
    <property type="project" value="InterPro"/>
</dbReference>
<feature type="region of interest" description="Disordered" evidence="6">
    <location>
        <begin position="1"/>
        <end position="29"/>
    </location>
</feature>
<dbReference type="AlphaFoldDB" id="A0A2H1GBZ2"/>
<comment type="similarity">
    <text evidence="1">Belongs to the peptidase S28 family.</text>
</comment>
<evidence type="ECO:0000256" key="1">
    <source>
        <dbReference type="ARBA" id="ARBA00011079"/>
    </source>
</evidence>
<evidence type="ECO:0000256" key="3">
    <source>
        <dbReference type="ARBA" id="ARBA00022729"/>
    </source>
</evidence>
<dbReference type="Gene3D" id="3.40.50.1820">
    <property type="entry name" value="alpha/beta hydrolase"/>
    <property type="match status" value="2"/>
</dbReference>
<evidence type="ECO:0000256" key="6">
    <source>
        <dbReference type="SAM" id="MobiDB-lite"/>
    </source>
</evidence>
<proteinExistence type="inferred from homology"/>
<evidence type="ECO:0000256" key="2">
    <source>
        <dbReference type="ARBA" id="ARBA00022670"/>
    </source>
</evidence>
<evidence type="ECO:0000256" key="5">
    <source>
        <dbReference type="ARBA" id="ARBA00023180"/>
    </source>
</evidence>
<dbReference type="Proteomes" id="UP000245764">
    <property type="component" value="Chromosome 4"/>
</dbReference>
<dbReference type="GO" id="GO:0006508">
    <property type="term" value="P:proteolysis"/>
    <property type="evidence" value="ECO:0007669"/>
    <property type="project" value="UniProtKB-KW"/>
</dbReference>
<dbReference type="InterPro" id="IPR029058">
    <property type="entry name" value="AB_hydrolase_fold"/>
</dbReference>
<organism evidence="7 8">
    <name type="scientific">Zymoseptoria tritici ST99CH_1E4</name>
    <dbReference type="NCBI Taxonomy" id="1276532"/>
    <lineage>
        <taxon>Eukaryota</taxon>
        <taxon>Fungi</taxon>
        <taxon>Dikarya</taxon>
        <taxon>Ascomycota</taxon>
        <taxon>Pezizomycotina</taxon>
        <taxon>Dothideomycetes</taxon>
        <taxon>Dothideomycetidae</taxon>
        <taxon>Mycosphaerellales</taxon>
        <taxon>Mycosphaerellaceae</taxon>
        <taxon>Zymoseptoria</taxon>
    </lineage>
</organism>
<dbReference type="PANTHER" id="PTHR11010:SF23">
    <property type="entry name" value="SERINE PEPTIDASE"/>
    <property type="match status" value="1"/>
</dbReference>
<protein>
    <submittedName>
        <fullName evidence="7">Uncharacterized protein</fullName>
    </submittedName>
</protein>